<dbReference type="RefSeq" id="WP_168486929.1">
    <property type="nucleotide sequence ID" value="NZ_JAAZSQ010000012.1"/>
</dbReference>
<dbReference type="InterPro" id="IPR015590">
    <property type="entry name" value="Aldehyde_DH_dom"/>
</dbReference>
<comment type="pathway">
    <text evidence="1">Amino-acid degradation; L-proline degradation into L-glutamate; L-glutamate from L-proline: step 2/2.</text>
</comment>
<keyword evidence="3" id="KW-0560">Oxidoreductase</keyword>
<keyword evidence="4" id="KW-0520">NAD</keyword>
<dbReference type="SUPFAM" id="SSF53720">
    <property type="entry name" value="ALDH-like"/>
    <property type="match status" value="1"/>
</dbReference>
<organism evidence="7 8">
    <name type="scientific">Arthrobacter mobilis</name>
    <dbReference type="NCBI Taxonomy" id="2724944"/>
    <lineage>
        <taxon>Bacteria</taxon>
        <taxon>Bacillati</taxon>
        <taxon>Actinomycetota</taxon>
        <taxon>Actinomycetes</taxon>
        <taxon>Micrococcales</taxon>
        <taxon>Micrococcaceae</taxon>
        <taxon>Arthrobacter</taxon>
    </lineage>
</organism>
<dbReference type="InterPro" id="IPR016160">
    <property type="entry name" value="Ald_DH_CS_CYS"/>
</dbReference>
<sequence length="514" mass="54748">MATKVDYASSSLGDAALEAAYDNALRLVRDAEPKPEQNLVGGLRHSTGEVVKRFDPCREDSLVGAAYAATPELVLQAVEAARGVKKSWAKTSYGERNAMLRQVAADVGDRLVELAAILSAETGKNRLEAFGEAQEVLDMIEHYCTLMEKNDGYLLQQKSTEAEKNYDLLVPYGVFAVISPFNFPAALAVGMTTGALVTGNTVVLKPSDKTPRSTAFVADIFAAHLPEGVINVVHGGAQVGQWLAGSEVDGIAFTGSAQVGWQLFELKGPRGLQRPVLAEMGGQNPAIVARSADLDAAAAGIVRSAFGLSGQKCSACRRVIVDDAVADELIAKIVRLADGLVVGDPADPRSNLGPVIDDAIATRIDQALELARRDGTVHTGGRMFSLPGNYYRPIVVSDLPRGHRLTREELFAPFLSIIRVSSFDEALEEANAVDYGLSAGVFSNEPGEVEQFLDEIEAGVLYVNRAAGATTGAWPGIQSFCGWKRSGTAGKGGLGIWYLPGFMREQNRTIVVAP</sequence>
<dbReference type="EC" id="1.2.1.88" evidence="2"/>
<evidence type="ECO:0000313" key="7">
    <source>
        <dbReference type="EMBL" id="NKX55419.1"/>
    </source>
</evidence>
<evidence type="ECO:0000256" key="3">
    <source>
        <dbReference type="ARBA" id="ARBA00023002"/>
    </source>
</evidence>
<keyword evidence="8" id="KW-1185">Reference proteome</keyword>
<evidence type="ECO:0000259" key="6">
    <source>
        <dbReference type="Pfam" id="PF00171"/>
    </source>
</evidence>
<dbReference type="GO" id="GO:0003842">
    <property type="term" value="F:L-glutamate gamma-semialdehyde dehydrogenase activity"/>
    <property type="evidence" value="ECO:0007669"/>
    <property type="project" value="UniProtKB-EC"/>
</dbReference>
<dbReference type="GO" id="GO:0010133">
    <property type="term" value="P:L-proline catabolic process to L-glutamate"/>
    <property type="evidence" value="ECO:0007669"/>
    <property type="project" value="TreeGrafter"/>
</dbReference>
<evidence type="ECO:0000256" key="4">
    <source>
        <dbReference type="ARBA" id="ARBA00023027"/>
    </source>
</evidence>
<evidence type="ECO:0000256" key="5">
    <source>
        <dbReference type="ARBA" id="ARBA00048142"/>
    </source>
</evidence>
<comment type="caution">
    <text evidence="7">The sequence shown here is derived from an EMBL/GenBank/DDBJ whole genome shotgun (WGS) entry which is preliminary data.</text>
</comment>
<dbReference type="PROSITE" id="PS00070">
    <property type="entry name" value="ALDEHYDE_DEHYDR_CYS"/>
    <property type="match status" value="1"/>
</dbReference>
<dbReference type="InterPro" id="IPR016161">
    <property type="entry name" value="Ald_DH/histidinol_DH"/>
</dbReference>
<dbReference type="InterPro" id="IPR016162">
    <property type="entry name" value="Ald_DH_N"/>
</dbReference>
<dbReference type="Proteomes" id="UP000544090">
    <property type="component" value="Unassembled WGS sequence"/>
</dbReference>
<dbReference type="PANTHER" id="PTHR42862:SF1">
    <property type="entry name" value="DELTA-1-PYRROLINE-5-CARBOXYLATE DEHYDROGENASE 2, ISOFORM A-RELATED"/>
    <property type="match status" value="1"/>
</dbReference>
<dbReference type="GO" id="GO:0009898">
    <property type="term" value="C:cytoplasmic side of plasma membrane"/>
    <property type="evidence" value="ECO:0007669"/>
    <property type="project" value="TreeGrafter"/>
</dbReference>
<gene>
    <name evidence="7" type="ORF">HGG74_12895</name>
</gene>
<proteinExistence type="predicted"/>
<name>A0A7X6K6A4_9MICC</name>
<dbReference type="InterPro" id="IPR050485">
    <property type="entry name" value="Proline_metab_enzyme"/>
</dbReference>
<feature type="domain" description="Aldehyde dehydrogenase" evidence="6">
    <location>
        <begin position="48"/>
        <end position="493"/>
    </location>
</feature>
<dbReference type="InterPro" id="IPR016163">
    <property type="entry name" value="Ald_DH_C"/>
</dbReference>
<dbReference type="Gene3D" id="3.40.605.10">
    <property type="entry name" value="Aldehyde Dehydrogenase, Chain A, domain 1"/>
    <property type="match status" value="1"/>
</dbReference>
<comment type="catalytic activity">
    <reaction evidence="5">
        <text>L-glutamate 5-semialdehyde + NAD(+) + H2O = L-glutamate + NADH + 2 H(+)</text>
        <dbReference type="Rhea" id="RHEA:30235"/>
        <dbReference type="ChEBI" id="CHEBI:15377"/>
        <dbReference type="ChEBI" id="CHEBI:15378"/>
        <dbReference type="ChEBI" id="CHEBI:29985"/>
        <dbReference type="ChEBI" id="CHEBI:57540"/>
        <dbReference type="ChEBI" id="CHEBI:57945"/>
        <dbReference type="ChEBI" id="CHEBI:58066"/>
        <dbReference type="EC" id="1.2.1.88"/>
    </reaction>
</comment>
<protein>
    <recommendedName>
        <fullName evidence="2">L-glutamate gamma-semialdehyde dehydrogenase</fullName>
        <ecNumber evidence="2">1.2.1.88</ecNumber>
    </recommendedName>
</protein>
<evidence type="ECO:0000256" key="1">
    <source>
        <dbReference type="ARBA" id="ARBA00004786"/>
    </source>
</evidence>
<evidence type="ECO:0000256" key="2">
    <source>
        <dbReference type="ARBA" id="ARBA00012884"/>
    </source>
</evidence>
<dbReference type="EMBL" id="JAAZSQ010000012">
    <property type="protein sequence ID" value="NKX55419.1"/>
    <property type="molecule type" value="Genomic_DNA"/>
</dbReference>
<reference evidence="7 8" key="1">
    <citation type="submission" date="2020-04" db="EMBL/GenBank/DDBJ databases">
        <title>Arthrobacter sp. nov.</title>
        <authorList>
            <person name="Liu S."/>
        </authorList>
    </citation>
    <scope>NUCLEOTIDE SEQUENCE [LARGE SCALE GENOMIC DNA]</scope>
    <source>
        <strain evidence="7 8">E918</strain>
    </source>
</reference>
<evidence type="ECO:0000313" key="8">
    <source>
        <dbReference type="Proteomes" id="UP000544090"/>
    </source>
</evidence>
<accession>A0A7X6K6A4</accession>
<dbReference type="Gene3D" id="3.40.309.10">
    <property type="entry name" value="Aldehyde Dehydrogenase, Chain A, domain 2"/>
    <property type="match status" value="1"/>
</dbReference>
<dbReference type="AlphaFoldDB" id="A0A7X6K6A4"/>
<dbReference type="PANTHER" id="PTHR42862">
    <property type="entry name" value="DELTA-1-PYRROLINE-5-CARBOXYLATE DEHYDROGENASE 1, ISOFORM A-RELATED"/>
    <property type="match status" value="1"/>
</dbReference>
<dbReference type="Pfam" id="PF00171">
    <property type="entry name" value="Aldedh"/>
    <property type="match status" value="1"/>
</dbReference>